<accession>A0A927MKZ8</accession>
<dbReference type="AlphaFoldDB" id="A0A927MKZ8"/>
<comment type="caution">
    <text evidence="2">The sequence shown here is derived from an EMBL/GenBank/DDBJ whole genome shotgun (WGS) entry which is preliminary data.</text>
</comment>
<reference evidence="2" key="1">
    <citation type="submission" date="2020-10" db="EMBL/GenBank/DDBJ databases">
        <title>Genomic Encyclopedia of Type Strains, Phase IV (KMG-IV): sequencing the most valuable type-strain genomes for metagenomic binning, comparative biology and taxonomic classification.</title>
        <authorList>
            <person name="Goeker M."/>
        </authorList>
    </citation>
    <scope>NUCLEOTIDE SEQUENCE</scope>
    <source>
        <strain evidence="2">DSM 13886</strain>
    </source>
</reference>
<evidence type="ECO:0000259" key="1">
    <source>
        <dbReference type="PROSITE" id="PS50930"/>
    </source>
</evidence>
<feature type="domain" description="HTH LytTR-type" evidence="1">
    <location>
        <begin position="115"/>
        <end position="218"/>
    </location>
</feature>
<dbReference type="InterPro" id="IPR007492">
    <property type="entry name" value="LytTR_DNA-bd_dom"/>
</dbReference>
<evidence type="ECO:0000313" key="3">
    <source>
        <dbReference type="Proteomes" id="UP000658225"/>
    </source>
</evidence>
<keyword evidence="2" id="KW-0238">DNA-binding</keyword>
<protein>
    <submittedName>
        <fullName evidence="2">DNA-binding LytR/AlgR family response regulator</fullName>
    </submittedName>
</protein>
<dbReference type="PANTHER" id="PTHR37299:SF4">
    <property type="entry name" value="TRANSCRIPTIONAL REGULATOR"/>
    <property type="match status" value="1"/>
</dbReference>
<dbReference type="GO" id="GO:0003677">
    <property type="term" value="F:DNA binding"/>
    <property type="evidence" value="ECO:0007669"/>
    <property type="project" value="UniProtKB-KW"/>
</dbReference>
<evidence type="ECO:0000313" key="2">
    <source>
        <dbReference type="EMBL" id="MBE1556654.1"/>
    </source>
</evidence>
<dbReference type="SMART" id="SM00850">
    <property type="entry name" value="LytTR"/>
    <property type="match status" value="1"/>
</dbReference>
<dbReference type="InterPro" id="IPR046947">
    <property type="entry name" value="LytR-like"/>
</dbReference>
<dbReference type="Pfam" id="PF04397">
    <property type="entry name" value="LytTR"/>
    <property type="match status" value="1"/>
</dbReference>
<keyword evidence="3" id="KW-1185">Reference proteome</keyword>
<dbReference type="EMBL" id="JADBEL010000032">
    <property type="protein sequence ID" value="MBE1556654.1"/>
    <property type="molecule type" value="Genomic_DNA"/>
</dbReference>
<dbReference type="Proteomes" id="UP000658225">
    <property type="component" value="Unassembled WGS sequence"/>
</dbReference>
<dbReference type="PANTHER" id="PTHR37299">
    <property type="entry name" value="TRANSCRIPTIONAL REGULATOR-RELATED"/>
    <property type="match status" value="1"/>
</dbReference>
<dbReference type="GO" id="GO:0000156">
    <property type="term" value="F:phosphorelay response regulator activity"/>
    <property type="evidence" value="ECO:0007669"/>
    <property type="project" value="InterPro"/>
</dbReference>
<gene>
    <name evidence="2" type="ORF">H4683_003780</name>
</gene>
<proteinExistence type="predicted"/>
<organism evidence="2 3">
    <name type="scientific">Sporosarcina limicola</name>
    <dbReference type="NCBI Taxonomy" id="34101"/>
    <lineage>
        <taxon>Bacteria</taxon>
        <taxon>Bacillati</taxon>
        <taxon>Bacillota</taxon>
        <taxon>Bacilli</taxon>
        <taxon>Bacillales</taxon>
        <taxon>Caryophanaceae</taxon>
        <taxon>Sporosarcina</taxon>
    </lineage>
</organism>
<name>A0A927MKZ8_9BACL</name>
<dbReference type="PROSITE" id="PS50930">
    <property type="entry name" value="HTH_LYTTR"/>
    <property type="match status" value="1"/>
</dbReference>
<dbReference type="RefSeq" id="WP_192600282.1">
    <property type="nucleotide sequence ID" value="NZ_JADBEL010000032.1"/>
</dbReference>
<dbReference type="Gene3D" id="2.20.25.10">
    <property type="match status" value="1"/>
</dbReference>
<sequence>MRWKKKFYNNFFLMMEDWIPKEASIAIAIGNRYIYYFADQHDICLQESQTVQSGSLADRIIRQRCKLDMMMNESFLGAPYYGIGYPIDVQGEVAALLVILPPNYPILRSEPFTFLTGKKAEDWSPIPIEEVTCIESMQKKTWFYANDEQYCTSHTLKDLLLRLPKSFMRIHRSYIVNIPYIRHISRDISSNLILSMKDGTELPVSQSYMNTVRKVLGF</sequence>
<dbReference type="Gene3D" id="2.40.50.40">
    <property type="match status" value="1"/>
</dbReference>